<feature type="compositionally biased region" description="Low complexity" evidence="1">
    <location>
        <begin position="91"/>
        <end position="113"/>
    </location>
</feature>
<feature type="compositionally biased region" description="Acidic residues" evidence="1">
    <location>
        <begin position="76"/>
        <end position="90"/>
    </location>
</feature>
<name>A0A507CCE6_9FUNG</name>
<accession>A0A507CCE6</accession>
<evidence type="ECO:0000313" key="2">
    <source>
        <dbReference type="EMBL" id="TPX36849.1"/>
    </source>
</evidence>
<feature type="compositionally biased region" description="Acidic residues" evidence="1">
    <location>
        <begin position="139"/>
        <end position="157"/>
    </location>
</feature>
<evidence type="ECO:0000256" key="1">
    <source>
        <dbReference type="SAM" id="MobiDB-lite"/>
    </source>
</evidence>
<proteinExistence type="predicted"/>
<gene>
    <name evidence="2" type="ORF">SeMB42_g07008</name>
</gene>
<protein>
    <submittedName>
        <fullName evidence="2">Uncharacterized protein</fullName>
    </submittedName>
</protein>
<dbReference type="AlphaFoldDB" id="A0A507CCE6"/>
<feature type="compositionally biased region" description="Acidic residues" evidence="1">
    <location>
        <begin position="114"/>
        <end position="128"/>
    </location>
</feature>
<evidence type="ECO:0000313" key="3">
    <source>
        <dbReference type="Proteomes" id="UP000317494"/>
    </source>
</evidence>
<sequence length="174" mass="18877">MSVQSTATQTWYAKTSHVVYMRYWVLLFVILSYAQKVLNAPLPMNGEGNDDDLIPEPYANLRLHEHHQGLCGSEDEKNDESTDVNDDNGSSDENNSGYEGSSGYDDISSNEGSSSDDDSSGDYVEDDAQSSGVTGGDQTVDETDDGDYYINVIDDDSDGVHSGVTDDGNSMTIM</sequence>
<feature type="region of interest" description="Disordered" evidence="1">
    <location>
        <begin position="71"/>
        <end position="174"/>
    </location>
</feature>
<organism evidence="2 3">
    <name type="scientific">Synchytrium endobioticum</name>
    <dbReference type="NCBI Taxonomy" id="286115"/>
    <lineage>
        <taxon>Eukaryota</taxon>
        <taxon>Fungi</taxon>
        <taxon>Fungi incertae sedis</taxon>
        <taxon>Chytridiomycota</taxon>
        <taxon>Chytridiomycota incertae sedis</taxon>
        <taxon>Chytridiomycetes</taxon>
        <taxon>Synchytriales</taxon>
        <taxon>Synchytriaceae</taxon>
        <taxon>Synchytrium</taxon>
    </lineage>
</organism>
<dbReference type="VEuPathDB" id="FungiDB:SeMB42_g07008"/>
<keyword evidence="3" id="KW-1185">Reference proteome</keyword>
<dbReference type="EMBL" id="QEAN01000443">
    <property type="protein sequence ID" value="TPX36849.1"/>
    <property type="molecule type" value="Genomic_DNA"/>
</dbReference>
<comment type="caution">
    <text evidence="2">The sequence shown here is derived from an EMBL/GenBank/DDBJ whole genome shotgun (WGS) entry which is preliminary data.</text>
</comment>
<reference evidence="2 3" key="1">
    <citation type="journal article" date="2019" name="Sci. Rep.">
        <title>Comparative genomics of chytrid fungi reveal insights into the obligate biotrophic and pathogenic lifestyle of Synchytrium endobioticum.</title>
        <authorList>
            <person name="van de Vossenberg B.T.L.H."/>
            <person name="Warris S."/>
            <person name="Nguyen H.D.T."/>
            <person name="van Gent-Pelzer M.P.E."/>
            <person name="Joly D.L."/>
            <person name="van de Geest H.C."/>
            <person name="Bonants P.J.M."/>
            <person name="Smith D.S."/>
            <person name="Levesque C.A."/>
            <person name="van der Lee T.A.J."/>
        </authorList>
    </citation>
    <scope>NUCLEOTIDE SEQUENCE [LARGE SCALE GENOMIC DNA]</scope>
    <source>
        <strain evidence="2 3">MB42</strain>
    </source>
</reference>
<dbReference type="Proteomes" id="UP000317494">
    <property type="component" value="Unassembled WGS sequence"/>
</dbReference>